<organism evidence="2 3">
    <name type="scientific">Raphanus sativus</name>
    <name type="common">Radish</name>
    <name type="synonym">Raphanus raphanistrum var. sativus</name>
    <dbReference type="NCBI Taxonomy" id="3726"/>
    <lineage>
        <taxon>Eukaryota</taxon>
        <taxon>Viridiplantae</taxon>
        <taxon>Streptophyta</taxon>
        <taxon>Embryophyta</taxon>
        <taxon>Tracheophyta</taxon>
        <taxon>Spermatophyta</taxon>
        <taxon>Magnoliopsida</taxon>
        <taxon>eudicotyledons</taxon>
        <taxon>Gunneridae</taxon>
        <taxon>Pentapetalae</taxon>
        <taxon>rosids</taxon>
        <taxon>malvids</taxon>
        <taxon>Brassicales</taxon>
        <taxon>Brassicaceae</taxon>
        <taxon>Brassiceae</taxon>
        <taxon>Raphanus</taxon>
    </lineage>
</organism>
<dbReference type="PROSITE" id="PS50879">
    <property type="entry name" value="RNASE_H_1"/>
    <property type="match status" value="1"/>
</dbReference>
<evidence type="ECO:0000313" key="2">
    <source>
        <dbReference type="Proteomes" id="UP000504610"/>
    </source>
</evidence>
<proteinExistence type="predicted"/>
<dbReference type="Proteomes" id="UP000504610">
    <property type="component" value="Chromosome 8"/>
</dbReference>
<dbReference type="InterPro" id="IPR002156">
    <property type="entry name" value="RNaseH_domain"/>
</dbReference>
<dbReference type="KEGG" id="rsz:130499051"/>
<dbReference type="PANTHER" id="PTHR48475:SF2">
    <property type="entry name" value="RIBONUCLEASE H"/>
    <property type="match status" value="1"/>
</dbReference>
<dbReference type="AlphaFoldDB" id="A0A9W3CBI1"/>
<dbReference type="SUPFAM" id="SSF53098">
    <property type="entry name" value="Ribonuclease H-like"/>
    <property type="match status" value="1"/>
</dbReference>
<dbReference type="InterPro" id="IPR012337">
    <property type="entry name" value="RNaseH-like_sf"/>
</dbReference>
<keyword evidence="2" id="KW-1185">Reference proteome</keyword>
<gene>
    <name evidence="3" type="primary">LOC130499051</name>
</gene>
<protein>
    <submittedName>
        <fullName evidence="3">Uncharacterized protein LOC130499051</fullName>
    </submittedName>
</protein>
<dbReference type="Pfam" id="PF13456">
    <property type="entry name" value="RVT_3"/>
    <property type="match status" value="1"/>
</dbReference>
<dbReference type="Gene3D" id="3.30.420.10">
    <property type="entry name" value="Ribonuclease H-like superfamily/Ribonuclease H"/>
    <property type="match status" value="1"/>
</dbReference>
<name>A0A9W3CBI1_RAPSA</name>
<dbReference type="InterPro" id="IPR036397">
    <property type="entry name" value="RNaseH_sf"/>
</dbReference>
<sequence length="480" mass="54590">MEVYIDDMLAHQIVVGTSFPIEPVLHKPEGSGRLAKWAIELGEYDVIFRPATAIKSQVLADFVAEFSPAMLQALEQEIKFHDSEGEKGEWTLYVDGSSNVRGAGVGLLLTSPTGESASRAVRYNFKETNNEADYEALIAGLTLAKQMGVEDIQVFSDLQLIISQVKGDYQAKDPSMIRYLSVAKRLLDRFRHCKLTQIPREHNSQAEALVNLGSTLETTSHMSIPLRLLQWPATEKETEPEEVSVVDEGETWMTPIIYYLRYDTLPEDRDESRKIRRQATRYCFSEGKLYRRSFSGPYLRCLTPREAARILEELHEGECGSHSSGRSLSKLDELSPLEAEYEGRGSPRAKKYAGVDQTICYFLHSSGSRKSQLKRQKKAMHKIVSSEDWPYNIHYTPMILKLQESHLKISRAKGHNRFNDCLRERKTVLPQIRQWHKDIRLIRNKIQRYCLGMSLASFTIISSAGNTGRKISAKTLREVG</sequence>
<dbReference type="GeneID" id="130499051"/>
<evidence type="ECO:0000313" key="3">
    <source>
        <dbReference type="RefSeq" id="XP_056848927.1"/>
    </source>
</evidence>
<dbReference type="RefSeq" id="XP_056848927.1">
    <property type="nucleotide sequence ID" value="XM_056992947.1"/>
</dbReference>
<reference evidence="2" key="1">
    <citation type="journal article" date="2019" name="Database">
        <title>The radish genome database (RadishGD): an integrated information resource for radish genomics.</title>
        <authorList>
            <person name="Yu H.J."/>
            <person name="Baek S."/>
            <person name="Lee Y.J."/>
            <person name="Cho A."/>
            <person name="Mun J.H."/>
        </authorList>
    </citation>
    <scope>NUCLEOTIDE SEQUENCE [LARGE SCALE GENOMIC DNA]</scope>
    <source>
        <strain evidence="2">cv. WK10039</strain>
    </source>
</reference>
<accession>A0A9W3CBI1</accession>
<dbReference type="GO" id="GO:0003676">
    <property type="term" value="F:nucleic acid binding"/>
    <property type="evidence" value="ECO:0007669"/>
    <property type="project" value="InterPro"/>
</dbReference>
<dbReference type="PANTHER" id="PTHR48475">
    <property type="entry name" value="RIBONUCLEASE H"/>
    <property type="match status" value="1"/>
</dbReference>
<dbReference type="GO" id="GO:0004523">
    <property type="term" value="F:RNA-DNA hybrid ribonuclease activity"/>
    <property type="evidence" value="ECO:0007669"/>
    <property type="project" value="InterPro"/>
</dbReference>
<feature type="domain" description="RNase H type-1" evidence="1">
    <location>
        <begin position="86"/>
        <end position="215"/>
    </location>
</feature>
<reference evidence="3" key="2">
    <citation type="submission" date="2025-08" db="UniProtKB">
        <authorList>
            <consortium name="RefSeq"/>
        </authorList>
    </citation>
    <scope>IDENTIFICATION</scope>
    <source>
        <tissue evidence="3">Leaf</tissue>
    </source>
</reference>
<dbReference type="CDD" id="cd09279">
    <property type="entry name" value="RNase_HI_like"/>
    <property type="match status" value="1"/>
</dbReference>
<dbReference type="OrthoDB" id="1938451at2759"/>
<evidence type="ECO:0000259" key="1">
    <source>
        <dbReference type="PROSITE" id="PS50879"/>
    </source>
</evidence>